<evidence type="ECO:0000256" key="1">
    <source>
        <dbReference type="ARBA" id="ARBA00022448"/>
    </source>
</evidence>
<dbReference type="InterPro" id="IPR054384">
    <property type="entry name" value="SecDF_P1_head"/>
</dbReference>
<reference evidence="9 10" key="1">
    <citation type="journal article" date="2008" name="Proc. Natl. Acad. Sci. U.S.A.">
        <title>Niche adaptation and genome expansion in the chlorophyll d-producing cyanobacterium Acaryochloris marina.</title>
        <authorList>
            <person name="Swingley W.D."/>
            <person name="Chen M."/>
            <person name="Cheung P.C."/>
            <person name="Conrad A.L."/>
            <person name="Dejesa L.C."/>
            <person name="Hao J."/>
            <person name="Honchak B.M."/>
            <person name="Karbach L.E."/>
            <person name="Kurdoglu A."/>
            <person name="Lahiri S."/>
            <person name="Mastrian S.D."/>
            <person name="Miyashita H."/>
            <person name="Page L."/>
            <person name="Ramakrishna P."/>
            <person name="Satoh S."/>
            <person name="Sattley W.M."/>
            <person name="Shimada Y."/>
            <person name="Taylor H.L."/>
            <person name="Tomo T."/>
            <person name="Tsuchiya T."/>
            <person name="Wang Z.T."/>
            <person name="Raymond J."/>
            <person name="Mimuro M."/>
            <person name="Blankenship R.E."/>
            <person name="Touchman J.W."/>
        </authorList>
    </citation>
    <scope>NUCLEOTIDE SEQUENCE [LARGE SCALE GENOMIC DNA]</scope>
    <source>
        <strain evidence="10">MBIC 11017</strain>
    </source>
</reference>
<evidence type="ECO:0000256" key="7">
    <source>
        <dbReference type="ARBA" id="ARBA00023136"/>
    </source>
</evidence>
<organism evidence="9 10">
    <name type="scientific">Acaryochloris marina (strain MBIC 11017)</name>
    <dbReference type="NCBI Taxonomy" id="329726"/>
    <lineage>
        <taxon>Bacteria</taxon>
        <taxon>Bacillati</taxon>
        <taxon>Cyanobacteriota</taxon>
        <taxon>Cyanophyceae</taxon>
        <taxon>Acaryochloridales</taxon>
        <taxon>Acaryochloridaceae</taxon>
        <taxon>Acaryochloris</taxon>
    </lineage>
</organism>
<dbReference type="KEGG" id="amr:AM1_0085"/>
<evidence type="ECO:0000259" key="8">
    <source>
        <dbReference type="Pfam" id="PF22599"/>
    </source>
</evidence>
<dbReference type="GO" id="GO:0005886">
    <property type="term" value="C:plasma membrane"/>
    <property type="evidence" value="ECO:0007669"/>
    <property type="project" value="TreeGrafter"/>
</dbReference>
<dbReference type="InterPro" id="IPR022813">
    <property type="entry name" value="SecD/SecF_arch_bac"/>
</dbReference>
<dbReference type="Pfam" id="PF22599">
    <property type="entry name" value="SecDF_P1_head"/>
    <property type="match status" value="1"/>
</dbReference>
<evidence type="ECO:0000313" key="9">
    <source>
        <dbReference type="EMBL" id="ABW25173.1"/>
    </source>
</evidence>
<evidence type="ECO:0000256" key="4">
    <source>
        <dbReference type="ARBA" id="ARBA00022927"/>
    </source>
</evidence>
<dbReference type="Gene3D" id="3.30.70.3400">
    <property type="match status" value="1"/>
</dbReference>
<keyword evidence="3" id="KW-0812">Transmembrane</keyword>
<keyword evidence="5" id="KW-1133">Transmembrane helix</keyword>
<evidence type="ECO:0000256" key="5">
    <source>
        <dbReference type="ARBA" id="ARBA00022989"/>
    </source>
</evidence>
<sequence length="284" mass="31536">MLALTTATQCADVDLWSQFPISIPPTVSSTQLCPFQGTELTLRMGEAYEDKISREQAFDQVQTVLRERLLNLGQVSVGFIPLPPDQFLIQLPSQLDQRQALQRITQRSHLTFRLHNPTTPQTESLILQKIELQPKLDAKSSDLRQIEKQLAQIYKKLYGPPVLTDKNLIDASYQIASVGHLWDVTLRFDAQGAEQFEQITQKMAGTQRPIGFFLDDQLLSEATVSSQFAKTGISGGAAVITGNFDLETAKNLAFQLKEGSLPAPITVLKIEAVQTEQCPSTPQV</sequence>
<evidence type="ECO:0000256" key="2">
    <source>
        <dbReference type="ARBA" id="ARBA00022475"/>
    </source>
</evidence>
<protein>
    <submittedName>
        <fullName evidence="9">Protein-export membrane protein SecD, putative</fullName>
    </submittedName>
</protein>
<keyword evidence="4" id="KW-0653">Protein transport</keyword>
<dbReference type="STRING" id="329726.AM1_0085"/>
<keyword evidence="1" id="KW-0813">Transport</keyword>
<name>B0C679_ACAM1</name>
<dbReference type="PANTHER" id="PTHR30081:SF1">
    <property type="entry name" value="PROTEIN TRANSLOCASE SUBUNIT SECD"/>
    <property type="match status" value="1"/>
</dbReference>
<dbReference type="PANTHER" id="PTHR30081">
    <property type="entry name" value="PROTEIN-EXPORT MEMBRANE PROTEIN SEC"/>
    <property type="match status" value="1"/>
</dbReference>
<gene>
    <name evidence="9" type="primary">secD</name>
    <name evidence="9" type="ordered locus">AM1_0085</name>
</gene>
<proteinExistence type="predicted"/>
<dbReference type="EMBL" id="CP000828">
    <property type="protein sequence ID" value="ABW25173.1"/>
    <property type="molecule type" value="Genomic_DNA"/>
</dbReference>
<keyword evidence="10" id="KW-1185">Reference proteome</keyword>
<feature type="domain" description="SecDF P1 head subdomain" evidence="8">
    <location>
        <begin position="160"/>
        <end position="263"/>
    </location>
</feature>
<keyword evidence="2" id="KW-1003">Cell membrane</keyword>
<dbReference type="Gene3D" id="3.30.1360.200">
    <property type="match status" value="1"/>
</dbReference>
<evidence type="ECO:0000313" key="10">
    <source>
        <dbReference type="Proteomes" id="UP000000268"/>
    </source>
</evidence>
<dbReference type="AlphaFoldDB" id="B0C679"/>
<dbReference type="Proteomes" id="UP000000268">
    <property type="component" value="Chromosome"/>
</dbReference>
<keyword evidence="7" id="KW-0472">Membrane</keyword>
<accession>B0C679</accession>
<keyword evidence="6" id="KW-0811">Translocation</keyword>
<dbReference type="GO" id="GO:0015031">
    <property type="term" value="P:protein transport"/>
    <property type="evidence" value="ECO:0007669"/>
    <property type="project" value="UniProtKB-KW"/>
</dbReference>
<dbReference type="eggNOG" id="COG0342">
    <property type="taxonomic scope" value="Bacteria"/>
</dbReference>
<dbReference type="HOGENOM" id="CLU_070007_0_0_3"/>
<evidence type="ECO:0000256" key="6">
    <source>
        <dbReference type="ARBA" id="ARBA00023010"/>
    </source>
</evidence>
<evidence type="ECO:0000256" key="3">
    <source>
        <dbReference type="ARBA" id="ARBA00022692"/>
    </source>
</evidence>